<dbReference type="InterPro" id="IPR036881">
    <property type="entry name" value="Glyco_hydro_3_C_sf"/>
</dbReference>
<dbReference type="Gene3D" id="2.60.40.10">
    <property type="entry name" value="Immunoglobulins"/>
    <property type="match status" value="1"/>
</dbReference>
<dbReference type="GO" id="GO:0008422">
    <property type="term" value="F:beta-glucosidase activity"/>
    <property type="evidence" value="ECO:0007669"/>
    <property type="project" value="UniProtKB-EC"/>
</dbReference>
<keyword evidence="2 5" id="KW-0378">Hydrolase</keyword>
<dbReference type="InterPro" id="IPR002772">
    <property type="entry name" value="Glyco_hydro_3_C"/>
</dbReference>
<dbReference type="PANTHER" id="PTHR30620:SF123">
    <property type="entry name" value="BETA-XYLOSIDASE"/>
    <property type="match status" value="1"/>
</dbReference>
<sequence precursor="true">MKNCFIWIICLVCGLSSLQAQQSLPYKNPLLPTEVRVNDLLQRMTLKEKIAQIRHLHSWDVFDGQQLNKEKLAQMCVYGGCGFFEGFPLTATSTRKAFREIQTYLVEQTRLGIPGFSVAESLHGVVQDGATIYPQNIALGSTFNVDLAYDKTRQISGELNTMGVKQVLAPCIDVVRDLRWGRVEESFGEDPFLCSRMAVAEVKGYMEHGISPMLKHYGPHGNPLGGINLASVECGVRDLFDIYLKPFETVCKETGIMAVMSSYNAWNREPNSASYFMLTEILRNTFGFRGYVYSDWGVIDMLIRFHKTAADSYEAASQVIKAGLDVEASSICFLALEDKVLSGEFDVKYIDQAVRRVLRAKFELGLFEDPYQEKVNYRVPIHTDESIALSKRIADESTVLLKNENQLLPLNVKKLRSIAVIGPNADCVQFGDYTWSKSKKDGVTPLQGIQKLVGKKVKVNYAKGCSIASLDTSGIDEAVHAAQQSDVAIVFVGSSSAAFVRHSAEPSTSGEGIDLSDISLTGAQNELIRAVHATGKPVVVVLVAGKPFAMPYVKENIPAVLAQWYAGEQAGTSIADILFGNVNPSGKTPFSFPQSTGHLPVYYNHLSTDKGYYKEPGSYENPGRDYVFSSPEPLWVFGYGLSYTTFDFEKVSVDKQQYHPYDTIQVSVQLKNTGKMEGKEVVQVYVRDMVSSIMTPVKQLKAFTKVDLRPGESKRVQLSIPISELCLMDNQGKRFLEPGTFELQVGSSSENIASRVRIEVGESASILAQSSDAVKQEMRQVNGKIIEIKGCIRDVQATPVHGVRVQSSFSQNEISTDKDGNYTIMAHEDEWLLFSKVGYVTQKQDIQSRKQISIQMVKGE</sequence>
<keyword evidence="5" id="KW-0326">Glycosidase</keyword>
<dbReference type="InterPro" id="IPR036962">
    <property type="entry name" value="Glyco_hydro_3_N_sf"/>
</dbReference>
<feature type="chain" id="PRO_5007130763" evidence="3">
    <location>
        <begin position="23"/>
        <end position="860"/>
    </location>
</feature>
<evidence type="ECO:0000256" key="3">
    <source>
        <dbReference type="SAM" id="SignalP"/>
    </source>
</evidence>
<proteinExistence type="inferred from homology"/>
<dbReference type="PATRIC" id="fig|46506.5.peg.2400"/>
<organism evidence="5 6">
    <name type="scientific">Bacteroides stercoris</name>
    <dbReference type="NCBI Taxonomy" id="46506"/>
    <lineage>
        <taxon>Bacteria</taxon>
        <taxon>Pseudomonadati</taxon>
        <taxon>Bacteroidota</taxon>
        <taxon>Bacteroidia</taxon>
        <taxon>Bacteroidales</taxon>
        <taxon>Bacteroidaceae</taxon>
        <taxon>Bacteroides</taxon>
    </lineage>
</organism>
<comment type="caution">
    <text evidence="5">The sequence shown here is derived from an EMBL/GenBank/DDBJ whole genome shotgun (WGS) entry which is preliminary data.</text>
</comment>
<dbReference type="InterPro" id="IPR051915">
    <property type="entry name" value="Cellulose_Degrad_GH3"/>
</dbReference>
<dbReference type="Pfam" id="PF01915">
    <property type="entry name" value="Glyco_hydro_3_C"/>
    <property type="match status" value="1"/>
</dbReference>
<dbReference type="FunFam" id="2.60.40.10:FF:000495">
    <property type="entry name" value="Periplasmic beta-glucosidase"/>
    <property type="match status" value="1"/>
</dbReference>
<dbReference type="EMBL" id="LRGC01000010">
    <property type="protein sequence ID" value="KWR53988.1"/>
    <property type="molecule type" value="Genomic_DNA"/>
</dbReference>
<protein>
    <submittedName>
        <fullName evidence="5">Periplasmic beta-glucosidase</fullName>
        <ecNumber evidence="5">3.2.1.21</ecNumber>
    </submittedName>
</protein>
<accession>A0A108T5T5</accession>
<dbReference type="InterPro" id="IPR013783">
    <property type="entry name" value="Ig-like_fold"/>
</dbReference>
<name>A0A108T5T5_BACSE</name>
<dbReference type="Gene3D" id="3.40.50.1700">
    <property type="entry name" value="Glycoside hydrolase family 3 C-terminal domain"/>
    <property type="match status" value="1"/>
</dbReference>
<dbReference type="GO" id="GO:0009251">
    <property type="term" value="P:glucan catabolic process"/>
    <property type="evidence" value="ECO:0007669"/>
    <property type="project" value="TreeGrafter"/>
</dbReference>
<dbReference type="RefSeq" id="WP_060386083.1">
    <property type="nucleotide sequence ID" value="NZ_LRGC01000010.1"/>
</dbReference>
<comment type="similarity">
    <text evidence="1">Belongs to the glycosyl hydrolase 3 family.</text>
</comment>
<evidence type="ECO:0000313" key="5">
    <source>
        <dbReference type="EMBL" id="KWR53988.1"/>
    </source>
</evidence>
<dbReference type="STRING" id="46506.AA415_02239"/>
<dbReference type="InterPro" id="IPR026891">
    <property type="entry name" value="Fn3-like"/>
</dbReference>
<dbReference type="PRINTS" id="PR00133">
    <property type="entry name" value="GLHYDRLASE3"/>
</dbReference>
<evidence type="ECO:0000256" key="1">
    <source>
        <dbReference type="ARBA" id="ARBA00005336"/>
    </source>
</evidence>
<dbReference type="AlphaFoldDB" id="A0A108T5T5"/>
<evidence type="ECO:0000259" key="4">
    <source>
        <dbReference type="SMART" id="SM01217"/>
    </source>
</evidence>
<feature type="signal peptide" evidence="3">
    <location>
        <begin position="1"/>
        <end position="22"/>
    </location>
</feature>
<dbReference type="PANTHER" id="PTHR30620">
    <property type="entry name" value="PERIPLASMIC BETA-GLUCOSIDASE-RELATED"/>
    <property type="match status" value="1"/>
</dbReference>
<gene>
    <name evidence="5" type="primary">bglX_4</name>
    <name evidence="5" type="ORF">AA415_02239</name>
</gene>
<dbReference type="Pfam" id="PF14310">
    <property type="entry name" value="Fn3-like"/>
    <property type="match status" value="1"/>
</dbReference>
<dbReference type="SMART" id="SM01217">
    <property type="entry name" value="Fn3_like"/>
    <property type="match status" value="1"/>
</dbReference>
<dbReference type="EC" id="3.2.1.21" evidence="5"/>
<keyword evidence="6" id="KW-1185">Reference proteome</keyword>
<dbReference type="FunFam" id="3.40.50.1700:FF:000009">
    <property type="entry name" value="Periplasmic beta-glucosidase"/>
    <property type="match status" value="1"/>
</dbReference>
<dbReference type="Gene3D" id="3.20.20.300">
    <property type="entry name" value="Glycoside hydrolase, family 3, N-terminal domain"/>
    <property type="match status" value="1"/>
</dbReference>
<dbReference type="Pfam" id="PF00933">
    <property type="entry name" value="Glyco_hydro_3"/>
    <property type="match status" value="1"/>
</dbReference>
<evidence type="ECO:0000313" key="6">
    <source>
        <dbReference type="Proteomes" id="UP000056419"/>
    </source>
</evidence>
<keyword evidence="3" id="KW-0732">Signal</keyword>
<dbReference type="SUPFAM" id="SSF49464">
    <property type="entry name" value="Carboxypeptidase regulatory domain-like"/>
    <property type="match status" value="1"/>
</dbReference>
<dbReference type="InterPro" id="IPR001764">
    <property type="entry name" value="Glyco_hydro_3_N"/>
</dbReference>
<dbReference type="InterPro" id="IPR008969">
    <property type="entry name" value="CarboxyPept-like_regulatory"/>
</dbReference>
<feature type="domain" description="Fibronectin type III-like" evidence="4">
    <location>
        <begin position="680"/>
        <end position="749"/>
    </location>
</feature>
<dbReference type="SUPFAM" id="SSF52279">
    <property type="entry name" value="Beta-D-glucan exohydrolase, C-terminal domain"/>
    <property type="match status" value="1"/>
</dbReference>
<reference evidence="5 6" key="1">
    <citation type="journal article" date="2016" name="BMC Genomics">
        <title>Type VI secretion systems of human gut Bacteroidales segregate into three genetic architectures, two of which are contained on mobile genetic elements.</title>
        <authorList>
            <person name="Coyne M.J."/>
            <person name="Roelofs K.G."/>
            <person name="Comstock L.E."/>
        </authorList>
    </citation>
    <scope>NUCLEOTIDE SEQUENCE [LARGE SCALE GENOMIC DNA]</scope>
    <source>
        <strain evidence="5 6">CL09T03C01</strain>
    </source>
</reference>
<evidence type="ECO:0000256" key="2">
    <source>
        <dbReference type="ARBA" id="ARBA00022801"/>
    </source>
</evidence>
<dbReference type="SUPFAM" id="SSF51445">
    <property type="entry name" value="(Trans)glycosidases"/>
    <property type="match status" value="1"/>
</dbReference>
<dbReference type="Proteomes" id="UP000056419">
    <property type="component" value="Unassembled WGS sequence"/>
</dbReference>
<dbReference type="InterPro" id="IPR017853">
    <property type="entry name" value="GH"/>
</dbReference>